<reference evidence="1" key="2">
    <citation type="journal article" date="2022" name="Hortic Res">
        <title>The genome of Dioscorea zingiberensis sheds light on the biosynthesis, origin and evolution of the medicinally important diosgenin saponins.</title>
        <authorList>
            <person name="Li Y."/>
            <person name="Tan C."/>
            <person name="Li Z."/>
            <person name="Guo J."/>
            <person name="Li S."/>
            <person name="Chen X."/>
            <person name="Wang C."/>
            <person name="Dai X."/>
            <person name="Yang H."/>
            <person name="Song W."/>
            <person name="Hou L."/>
            <person name="Xu J."/>
            <person name="Tong Z."/>
            <person name="Xu A."/>
            <person name="Yuan X."/>
            <person name="Wang W."/>
            <person name="Yang Q."/>
            <person name="Chen L."/>
            <person name="Sun Z."/>
            <person name="Wang K."/>
            <person name="Pan B."/>
            <person name="Chen J."/>
            <person name="Bao Y."/>
            <person name="Liu F."/>
            <person name="Qi X."/>
            <person name="Gang D.R."/>
            <person name="Wen J."/>
            <person name="Li J."/>
        </authorList>
    </citation>
    <scope>NUCLEOTIDE SEQUENCE</scope>
    <source>
        <strain evidence="1">Dzin_1.0</strain>
    </source>
</reference>
<sequence>MELGGSRARMGSNLFGSYAKSSCAAFVAILSARSRIKDDSKTNGNEKLRPAQSFSIVDAASTSVYRRSAAAAKATSGDKTAAKIVMTV</sequence>
<organism evidence="1 2">
    <name type="scientific">Dioscorea zingiberensis</name>
    <dbReference type="NCBI Taxonomy" id="325984"/>
    <lineage>
        <taxon>Eukaryota</taxon>
        <taxon>Viridiplantae</taxon>
        <taxon>Streptophyta</taxon>
        <taxon>Embryophyta</taxon>
        <taxon>Tracheophyta</taxon>
        <taxon>Spermatophyta</taxon>
        <taxon>Magnoliopsida</taxon>
        <taxon>Liliopsida</taxon>
        <taxon>Dioscoreales</taxon>
        <taxon>Dioscoreaceae</taxon>
        <taxon>Dioscorea</taxon>
    </lineage>
</organism>
<gene>
    <name evidence="1" type="ORF">J5N97_024587</name>
</gene>
<comment type="caution">
    <text evidence="1">The sequence shown here is derived from an EMBL/GenBank/DDBJ whole genome shotgun (WGS) entry which is preliminary data.</text>
</comment>
<keyword evidence="2" id="KW-1185">Reference proteome</keyword>
<dbReference type="Proteomes" id="UP001085076">
    <property type="component" value="Miscellaneous, Linkage group lg07"/>
</dbReference>
<dbReference type="EMBL" id="JAGGNH010000007">
    <property type="protein sequence ID" value="KAJ0967670.1"/>
    <property type="molecule type" value="Genomic_DNA"/>
</dbReference>
<reference evidence="1" key="1">
    <citation type="submission" date="2021-03" db="EMBL/GenBank/DDBJ databases">
        <authorList>
            <person name="Li Z."/>
            <person name="Yang C."/>
        </authorList>
    </citation>
    <scope>NUCLEOTIDE SEQUENCE</scope>
    <source>
        <strain evidence="1">Dzin_1.0</strain>
        <tissue evidence="1">Leaf</tissue>
    </source>
</reference>
<dbReference type="AlphaFoldDB" id="A0A9D5C7A3"/>
<evidence type="ECO:0000313" key="1">
    <source>
        <dbReference type="EMBL" id="KAJ0967670.1"/>
    </source>
</evidence>
<evidence type="ECO:0000313" key="2">
    <source>
        <dbReference type="Proteomes" id="UP001085076"/>
    </source>
</evidence>
<proteinExistence type="predicted"/>
<accession>A0A9D5C7A3</accession>
<name>A0A9D5C7A3_9LILI</name>
<protein>
    <submittedName>
        <fullName evidence="1">Uncharacterized protein</fullName>
    </submittedName>
</protein>